<comment type="similarity">
    <text evidence="11 12">Belongs to the TonB-dependent receptor family.</text>
</comment>
<evidence type="ECO:0000256" key="6">
    <source>
        <dbReference type="ARBA" id="ARBA00023004"/>
    </source>
</evidence>
<dbReference type="InterPro" id="IPR036942">
    <property type="entry name" value="Beta-barrel_TonB_sf"/>
</dbReference>
<protein>
    <submittedName>
        <fullName evidence="16">Putative TonB-dependent receptor BfrD</fullName>
    </submittedName>
</protein>
<keyword evidence="8 12" id="KW-0798">TonB box</keyword>
<dbReference type="PANTHER" id="PTHR32552">
    <property type="entry name" value="FERRICHROME IRON RECEPTOR-RELATED"/>
    <property type="match status" value="1"/>
</dbReference>
<dbReference type="RefSeq" id="WP_160181955.1">
    <property type="nucleotide sequence ID" value="NZ_CP047656.1"/>
</dbReference>
<dbReference type="Pfam" id="PF07715">
    <property type="entry name" value="Plug"/>
    <property type="match status" value="1"/>
</dbReference>
<name>A0A857JP87_9ALTE</name>
<comment type="subcellular location">
    <subcellularLocation>
        <location evidence="1 11">Cell outer membrane</location>
        <topology evidence="1 11">Multi-pass membrane protein</topology>
    </subcellularLocation>
</comment>
<dbReference type="Proteomes" id="UP000464524">
    <property type="component" value="Chromosome"/>
</dbReference>
<proteinExistence type="inferred from homology"/>
<evidence type="ECO:0000256" key="5">
    <source>
        <dbReference type="ARBA" id="ARBA00022692"/>
    </source>
</evidence>
<keyword evidence="7" id="KW-0406">Ion transport</keyword>
<evidence type="ECO:0000256" key="4">
    <source>
        <dbReference type="ARBA" id="ARBA00022496"/>
    </source>
</evidence>
<dbReference type="InterPro" id="IPR039426">
    <property type="entry name" value="TonB-dep_rcpt-like"/>
</dbReference>
<dbReference type="KEGG" id="pmes:FX988_04186"/>
<dbReference type="GO" id="GO:0006826">
    <property type="term" value="P:iron ion transport"/>
    <property type="evidence" value="ECO:0007669"/>
    <property type="project" value="UniProtKB-KW"/>
</dbReference>
<evidence type="ECO:0000256" key="3">
    <source>
        <dbReference type="ARBA" id="ARBA00022452"/>
    </source>
</evidence>
<dbReference type="SUPFAM" id="SSF56935">
    <property type="entry name" value="Porins"/>
    <property type="match status" value="1"/>
</dbReference>
<sequence>MTLIIRKLPLAIASVLMTQSLTTLAQDTAAASTAEDSLEVIEVTSRKKVESLNRIPVAVSAFSDAMIEQQGFQSIDDIARFSSGLSFSKAFGRATERPVIRGMGNVLAGIQFGVESGAAYFIDGNYYSGDVQSLDMSDIARVEVVKGPQSALYGRNSYSGAINFITKGPDHGDFTGNVKLNLAQDSERTASAYISGPLTDWLAASLSVRDYQVDGDDDWRNIVTDEIVGGEDTRSVSLVLDAEPSDKFGLRFRLQSQEDRDETRPFFFTPSSENNCAPGYRSLSSWAASGSANNFQYFCGEIKNQPIALNDKADADGIPNEVPGVPVNSFLPSGSTFFGTPYDTADGTAYDGVGRDLIISSLAMDYETDAGYALSLALGYRDDDTSTGSDGDNTSVNYTFAPGQEAFFANTSRQETKDKTVELTLRSPEGKLAWMAGAFYYDQDRDNFDLTFEDTKVGIFQDNSSVTNKAIYASVDYQFSDKLDGTFEARWAEEEKTVTEFDPSGQVTFDADGNWNNFTPRATLNYRYDDSTIFYGIVAQGVKPGGINGSAGADTGKPTYEQEEITTYELGIKTSALDNVYATVSMFYNDVTDVQLTTPLNVPSGNITSVATNQGAGEVLGLELDVNAQFTDKLSGRFTYALADTKFTKGCDDFQWSLTSGGGVLTPGTTTGTDFSADFGITTPASCSIEGNAFPLSSKHQASAFLEYITPISGELDAFFNVDASYESKKYVQVHNLAYVPSAIIMGARMGVNGENWRVSLYARNLTDEDAPILTSRWLGIPYFTFSSLNTAPEGADNGSPRAFFSAARRGRQVGIDMTYRF</sequence>
<evidence type="ECO:0000256" key="10">
    <source>
        <dbReference type="ARBA" id="ARBA00023237"/>
    </source>
</evidence>
<evidence type="ECO:0000256" key="11">
    <source>
        <dbReference type="PROSITE-ProRule" id="PRU01360"/>
    </source>
</evidence>
<dbReference type="InterPro" id="IPR012910">
    <property type="entry name" value="Plug_dom"/>
</dbReference>
<keyword evidence="13" id="KW-0732">Signal</keyword>
<keyword evidence="17" id="KW-1185">Reference proteome</keyword>
<evidence type="ECO:0000256" key="13">
    <source>
        <dbReference type="SAM" id="SignalP"/>
    </source>
</evidence>
<keyword evidence="3 11" id="KW-1134">Transmembrane beta strand</keyword>
<evidence type="ECO:0000256" key="7">
    <source>
        <dbReference type="ARBA" id="ARBA00023065"/>
    </source>
</evidence>
<evidence type="ECO:0000313" key="17">
    <source>
        <dbReference type="Proteomes" id="UP000464524"/>
    </source>
</evidence>
<evidence type="ECO:0000259" key="15">
    <source>
        <dbReference type="Pfam" id="PF07715"/>
    </source>
</evidence>
<keyword evidence="9 11" id="KW-0472">Membrane</keyword>
<evidence type="ECO:0000256" key="8">
    <source>
        <dbReference type="ARBA" id="ARBA00023077"/>
    </source>
</evidence>
<feature type="signal peptide" evidence="13">
    <location>
        <begin position="1"/>
        <end position="25"/>
    </location>
</feature>
<dbReference type="PROSITE" id="PS52016">
    <property type="entry name" value="TONB_DEPENDENT_REC_3"/>
    <property type="match status" value="1"/>
</dbReference>
<evidence type="ECO:0000256" key="9">
    <source>
        <dbReference type="ARBA" id="ARBA00023136"/>
    </source>
</evidence>
<feature type="chain" id="PRO_5032650083" evidence="13">
    <location>
        <begin position="26"/>
        <end position="822"/>
    </location>
</feature>
<evidence type="ECO:0000259" key="14">
    <source>
        <dbReference type="Pfam" id="PF00593"/>
    </source>
</evidence>
<dbReference type="EMBL" id="CP047656">
    <property type="protein sequence ID" value="QHJ13905.1"/>
    <property type="molecule type" value="Genomic_DNA"/>
</dbReference>
<evidence type="ECO:0000313" key="16">
    <source>
        <dbReference type="EMBL" id="QHJ13905.1"/>
    </source>
</evidence>
<feature type="domain" description="TonB-dependent receptor-like beta-barrel" evidence="14">
    <location>
        <begin position="334"/>
        <end position="766"/>
    </location>
</feature>
<keyword evidence="10 11" id="KW-0998">Cell outer membrane</keyword>
<dbReference type="PANTHER" id="PTHR32552:SF81">
    <property type="entry name" value="TONB-DEPENDENT OUTER MEMBRANE RECEPTOR"/>
    <property type="match status" value="1"/>
</dbReference>
<dbReference type="Gene3D" id="2.40.170.20">
    <property type="entry name" value="TonB-dependent receptor, beta-barrel domain"/>
    <property type="match status" value="2"/>
</dbReference>
<accession>A0A857JP87</accession>
<keyword evidence="6" id="KW-0408">Iron</keyword>
<dbReference type="InterPro" id="IPR000531">
    <property type="entry name" value="Beta-barrel_TonB"/>
</dbReference>
<dbReference type="OrthoDB" id="9758929at2"/>
<feature type="domain" description="TonB-dependent receptor plug" evidence="15">
    <location>
        <begin position="53"/>
        <end position="160"/>
    </location>
</feature>
<evidence type="ECO:0000256" key="1">
    <source>
        <dbReference type="ARBA" id="ARBA00004571"/>
    </source>
</evidence>
<reference evidence="16 17" key="1">
    <citation type="submission" date="2019-12" db="EMBL/GenBank/DDBJ databases">
        <title>Genome sequencing and assembly of endphytes of Porphyra tenera.</title>
        <authorList>
            <person name="Park J.M."/>
            <person name="Shin R."/>
            <person name="Jo S.H."/>
        </authorList>
    </citation>
    <scope>NUCLEOTIDE SEQUENCE [LARGE SCALE GENOMIC DNA]</scope>
    <source>
        <strain evidence="16 17">GPM4</strain>
    </source>
</reference>
<dbReference type="Pfam" id="PF00593">
    <property type="entry name" value="TonB_dep_Rec_b-barrel"/>
    <property type="match status" value="1"/>
</dbReference>
<keyword evidence="5 11" id="KW-0812">Transmembrane</keyword>
<keyword evidence="2 11" id="KW-0813">Transport</keyword>
<gene>
    <name evidence="16" type="ORF">FX988_04186</name>
</gene>
<dbReference type="GO" id="GO:0009279">
    <property type="term" value="C:cell outer membrane"/>
    <property type="evidence" value="ECO:0007669"/>
    <property type="project" value="UniProtKB-SubCell"/>
</dbReference>
<dbReference type="AlphaFoldDB" id="A0A857JP87"/>
<keyword evidence="4" id="KW-0410">Iron transport</keyword>
<organism evidence="16 17">
    <name type="scientific">Paraglaciecola mesophila</name>
    <dbReference type="NCBI Taxonomy" id="197222"/>
    <lineage>
        <taxon>Bacteria</taxon>
        <taxon>Pseudomonadati</taxon>
        <taxon>Pseudomonadota</taxon>
        <taxon>Gammaproteobacteria</taxon>
        <taxon>Alteromonadales</taxon>
        <taxon>Alteromonadaceae</taxon>
        <taxon>Paraglaciecola</taxon>
    </lineage>
</organism>
<evidence type="ECO:0000256" key="2">
    <source>
        <dbReference type="ARBA" id="ARBA00022448"/>
    </source>
</evidence>
<keyword evidence="16" id="KW-0675">Receptor</keyword>
<evidence type="ECO:0000256" key="12">
    <source>
        <dbReference type="RuleBase" id="RU003357"/>
    </source>
</evidence>